<gene>
    <name evidence="2" type="ORF">EYF80_005411</name>
</gene>
<evidence type="ECO:0000313" key="2">
    <source>
        <dbReference type="EMBL" id="TNN84418.1"/>
    </source>
</evidence>
<dbReference type="Proteomes" id="UP000314294">
    <property type="component" value="Unassembled WGS sequence"/>
</dbReference>
<sequence length="199" mass="20724">MAAMHYSGQILSLGQKIIRKNALLFSSCGQGEELLGIVLQGATGTQGGTTMPAVTVPRHHLTQLCQPASAQPGADAASGTSVQDPQLLCSHLGMDSLTRASESCLRITIIIIIIICLRFLSIIFDLSAAALSSALTVQPMAPDAGAHRPLASRSAVNADGLGVVPADVSNGAAPVFQCRLRPEFVPTRKVNVPALSLFE</sequence>
<keyword evidence="1" id="KW-0812">Transmembrane</keyword>
<feature type="transmembrane region" description="Helical" evidence="1">
    <location>
        <begin position="104"/>
        <end position="124"/>
    </location>
</feature>
<organism evidence="2 3">
    <name type="scientific">Liparis tanakae</name>
    <name type="common">Tanaka's snailfish</name>
    <dbReference type="NCBI Taxonomy" id="230148"/>
    <lineage>
        <taxon>Eukaryota</taxon>
        <taxon>Metazoa</taxon>
        <taxon>Chordata</taxon>
        <taxon>Craniata</taxon>
        <taxon>Vertebrata</taxon>
        <taxon>Euteleostomi</taxon>
        <taxon>Actinopterygii</taxon>
        <taxon>Neopterygii</taxon>
        <taxon>Teleostei</taxon>
        <taxon>Neoteleostei</taxon>
        <taxon>Acanthomorphata</taxon>
        <taxon>Eupercaria</taxon>
        <taxon>Perciformes</taxon>
        <taxon>Cottioidei</taxon>
        <taxon>Cottales</taxon>
        <taxon>Liparidae</taxon>
        <taxon>Liparis</taxon>
    </lineage>
</organism>
<protein>
    <submittedName>
        <fullName evidence="2">Uncharacterized protein</fullName>
    </submittedName>
</protein>
<keyword evidence="3" id="KW-1185">Reference proteome</keyword>
<keyword evidence="1" id="KW-0472">Membrane</keyword>
<evidence type="ECO:0000313" key="3">
    <source>
        <dbReference type="Proteomes" id="UP000314294"/>
    </source>
</evidence>
<name>A0A4Z2J401_9TELE</name>
<reference evidence="2 3" key="1">
    <citation type="submission" date="2019-03" db="EMBL/GenBank/DDBJ databases">
        <title>First draft genome of Liparis tanakae, snailfish: a comprehensive survey of snailfish specific genes.</title>
        <authorList>
            <person name="Kim W."/>
            <person name="Song I."/>
            <person name="Jeong J.-H."/>
            <person name="Kim D."/>
            <person name="Kim S."/>
            <person name="Ryu S."/>
            <person name="Song J.Y."/>
            <person name="Lee S.K."/>
        </authorList>
    </citation>
    <scope>NUCLEOTIDE SEQUENCE [LARGE SCALE GENOMIC DNA]</scope>
    <source>
        <tissue evidence="2">Muscle</tissue>
    </source>
</reference>
<keyword evidence="1" id="KW-1133">Transmembrane helix</keyword>
<dbReference type="AlphaFoldDB" id="A0A4Z2J401"/>
<proteinExistence type="predicted"/>
<comment type="caution">
    <text evidence="2">The sequence shown here is derived from an EMBL/GenBank/DDBJ whole genome shotgun (WGS) entry which is preliminary data.</text>
</comment>
<dbReference type="EMBL" id="SRLO01000027">
    <property type="protein sequence ID" value="TNN84418.1"/>
    <property type="molecule type" value="Genomic_DNA"/>
</dbReference>
<evidence type="ECO:0000256" key="1">
    <source>
        <dbReference type="SAM" id="Phobius"/>
    </source>
</evidence>
<accession>A0A4Z2J401</accession>